<gene>
    <name evidence="6" type="ORF">HLH48_10270</name>
</gene>
<dbReference type="EMBL" id="JABEQJ010000011">
    <property type="protein sequence ID" value="MBB2160556.1"/>
    <property type="molecule type" value="Genomic_DNA"/>
</dbReference>
<dbReference type="SUPFAM" id="SSF46785">
    <property type="entry name" value="Winged helix' DNA-binding domain"/>
    <property type="match status" value="1"/>
</dbReference>
<dbReference type="InterPro" id="IPR005119">
    <property type="entry name" value="LysR_subst-bd"/>
</dbReference>
<sequence length="313" mass="34865">MTKMADLRTHMKLRYFRLVEALVATRSIRLAADRMGVTPAAISKACLELEGLLGARLFQRQAGILVPNPLCMRLITAGRRIDAELKTLMDDATRLDNSLHGNVRIGFQAPSLQDRIANALVDVQETHPGITLTMEYGTRPHLLAGLEENVFDLLFVDLADLRSRPRLKFRKLGQDQCVVATMEDIYSVPDVLNDWGLFSSQPWVIPVRGMAMRDRFDSVLAARGLDCPERRIEINSPIASERIISRSKGMTLVPVSMLQALGRSGRPGQEFRFLPEMQLEVGVVWARDTRLSAGAQYVRDFIADALSAKAPPA</sequence>
<dbReference type="AlphaFoldDB" id="A0A7W4NMI7"/>
<comment type="similarity">
    <text evidence="1">Belongs to the LysR transcriptional regulatory family.</text>
</comment>
<dbReference type="InterPro" id="IPR000847">
    <property type="entry name" value="LysR_HTH_N"/>
</dbReference>
<dbReference type="GO" id="GO:0005829">
    <property type="term" value="C:cytosol"/>
    <property type="evidence" value="ECO:0007669"/>
    <property type="project" value="TreeGrafter"/>
</dbReference>
<keyword evidence="2" id="KW-0805">Transcription regulation</keyword>
<evidence type="ECO:0000259" key="5">
    <source>
        <dbReference type="PROSITE" id="PS50931"/>
    </source>
</evidence>
<reference evidence="6 7" key="1">
    <citation type="submission" date="2020-04" db="EMBL/GenBank/DDBJ databases">
        <title>Description of novel Gluconacetobacter.</title>
        <authorList>
            <person name="Sombolestani A."/>
        </authorList>
    </citation>
    <scope>NUCLEOTIDE SEQUENCE [LARGE SCALE GENOMIC DNA]</scope>
    <source>
        <strain evidence="6 7">LMG 19747</strain>
    </source>
</reference>
<feature type="domain" description="HTH lysR-type" evidence="5">
    <location>
        <begin position="11"/>
        <end position="68"/>
    </location>
</feature>
<dbReference type="Pfam" id="PF03466">
    <property type="entry name" value="LysR_substrate"/>
    <property type="match status" value="1"/>
</dbReference>
<name>A0A7W4NMI7_9PROT</name>
<dbReference type="GO" id="GO:0003700">
    <property type="term" value="F:DNA-binding transcription factor activity"/>
    <property type="evidence" value="ECO:0007669"/>
    <property type="project" value="InterPro"/>
</dbReference>
<dbReference type="Gene3D" id="1.10.10.10">
    <property type="entry name" value="Winged helix-like DNA-binding domain superfamily/Winged helix DNA-binding domain"/>
    <property type="match status" value="1"/>
</dbReference>
<evidence type="ECO:0000313" key="7">
    <source>
        <dbReference type="Proteomes" id="UP000589085"/>
    </source>
</evidence>
<dbReference type="SUPFAM" id="SSF53850">
    <property type="entry name" value="Periplasmic binding protein-like II"/>
    <property type="match status" value="1"/>
</dbReference>
<dbReference type="PROSITE" id="PS50931">
    <property type="entry name" value="HTH_LYSR"/>
    <property type="match status" value="1"/>
</dbReference>
<proteinExistence type="inferred from homology"/>
<evidence type="ECO:0000256" key="3">
    <source>
        <dbReference type="ARBA" id="ARBA00023125"/>
    </source>
</evidence>
<dbReference type="PANTHER" id="PTHR30419:SF8">
    <property type="entry name" value="NITROGEN ASSIMILATION TRANSCRIPTIONAL ACTIVATOR-RELATED"/>
    <property type="match status" value="1"/>
</dbReference>
<evidence type="ECO:0000313" key="6">
    <source>
        <dbReference type="EMBL" id="MBB2160556.1"/>
    </source>
</evidence>
<dbReference type="InterPro" id="IPR050950">
    <property type="entry name" value="HTH-type_LysR_regulators"/>
</dbReference>
<dbReference type="Pfam" id="PF00126">
    <property type="entry name" value="HTH_1"/>
    <property type="match status" value="1"/>
</dbReference>
<evidence type="ECO:0000256" key="4">
    <source>
        <dbReference type="ARBA" id="ARBA00023163"/>
    </source>
</evidence>
<dbReference type="InterPro" id="IPR036390">
    <property type="entry name" value="WH_DNA-bd_sf"/>
</dbReference>
<organism evidence="6 7">
    <name type="scientific">Gluconacetobacter sacchari</name>
    <dbReference type="NCBI Taxonomy" id="92759"/>
    <lineage>
        <taxon>Bacteria</taxon>
        <taxon>Pseudomonadati</taxon>
        <taxon>Pseudomonadota</taxon>
        <taxon>Alphaproteobacteria</taxon>
        <taxon>Acetobacterales</taxon>
        <taxon>Acetobacteraceae</taxon>
        <taxon>Gluconacetobacter</taxon>
    </lineage>
</organism>
<keyword evidence="3" id="KW-0238">DNA-binding</keyword>
<evidence type="ECO:0000256" key="2">
    <source>
        <dbReference type="ARBA" id="ARBA00023015"/>
    </source>
</evidence>
<dbReference type="CDD" id="cd05466">
    <property type="entry name" value="PBP2_LTTR_substrate"/>
    <property type="match status" value="1"/>
</dbReference>
<evidence type="ECO:0000256" key="1">
    <source>
        <dbReference type="ARBA" id="ARBA00009437"/>
    </source>
</evidence>
<dbReference type="Proteomes" id="UP000589085">
    <property type="component" value="Unassembled WGS sequence"/>
</dbReference>
<accession>A0A7W4NMI7</accession>
<dbReference type="InterPro" id="IPR036388">
    <property type="entry name" value="WH-like_DNA-bd_sf"/>
</dbReference>
<comment type="caution">
    <text evidence="6">The sequence shown here is derived from an EMBL/GenBank/DDBJ whole genome shotgun (WGS) entry which is preliminary data.</text>
</comment>
<keyword evidence="4" id="KW-0804">Transcription</keyword>
<dbReference type="RefSeq" id="WP_182997416.1">
    <property type="nucleotide sequence ID" value="NZ_JABEQJ010000011.1"/>
</dbReference>
<protein>
    <submittedName>
        <fullName evidence="6">LysR family transcriptional regulator</fullName>
    </submittedName>
</protein>
<dbReference type="GO" id="GO:0003677">
    <property type="term" value="F:DNA binding"/>
    <property type="evidence" value="ECO:0007669"/>
    <property type="project" value="UniProtKB-KW"/>
</dbReference>
<dbReference type="PANTHER" id="PTHR30419">
    <property type="entry name" value="HTH-TYPE TRANSCRIPTIONAL REGULATOR YBHD"/>
    <property type="match status" value="1"/>
</dbReference>
<dbReference type="Gene3D" id="3.40.190.10">
    <property type="entry name" value="Periplasmic binding protein-like II"/>
    <property type="match status" value="2"/>
</dbReference>